<dbReference type="InterPro" id="IPR025668">
    <property type="entry name" value="Tnp_DDE_dom"/>
</dbReference>
<sequence>MRTGITPGQDSDYTGYDLVMADNLPQSAVLVADGGYDSDKIREDIESRNALPMIPMRKNLKVRKAVDMTIYTLRNVVERCFNKLKNSRRLATRYDKTADSFLGFIDIACIRLWLRHLAT</sequence>
<evidence type="ECO:0000313" key="2">
    <source>
        <dbReference type="EMBL" id="GLK63091.1"/>
    </source>
</evidence>
<dbReference type="NCBIfam" id="NF033580">
    <property type="entry name" value="transpos_IS5_3"/>
    <property type="match status" value="1"/>
</dbReference>
<dbReference type="EMBL" id="BSFH01000013">
    <property type="protein sequence ID" value="GLK63091.1"/>
    <property type="molecule type" value="Genomic_DNA"/>
</dbReference>
<reference evidence="2" key="2">
    <citation type="submission" date="2023-01" db="EMBL/GenBank/DDBJ databases">
        <authorList>
            <person name="Sun Q."/>
            <person name="Evtushenko L."/>
        </authorList>
    </citation>
    <scope>NUCLEOTIDE SEQUENCE</scope>
    <source>
        <strain evidence="2">VKM B-2222</strain>
    </source>
</reference>
<dbReference type="Pfam" id="PF13586">
    <property type="entry name" value="DDE_Tnp_1_2"/>
    <property type="match status" value="1"/>
</dbReference>
<dbReference type="AlphaFoldDB" id="A0AAD3RSS4"/>
<dbReference type="PANTHER" id="PTHR30007:SF1">
    <property type="entry name" value="BLR1914 PROTEIN"/>
    <property type="match status" value="1"/>
</dbReference>
<dbReference type="Proteomes" id="UP001143349">
    <property type="component" value="Unassembled WGS sequence"/>
</dbReference>
<gene>
    <name evidence="2" type="ORF">GCM10017635_05600</name>
</gene>
<reference evidence="2" key="1">
    <citation type="journal article" date="2014" name="Int. J. Syst. Evol. Microbiol.">
        <title>Complete genome sequence of Corynebacterium casei LMG S-19264T (=DSM 44701T), isolated from a smear-ripened cheese.</title>
        <authorList>
            <consortium name="US DOE Joint Genome Institute (JGI-PGF)"/>
            <person name="Walter F."/>
            <person name="Albersmeier A."/>
            <person name="Kalinowski J."/>
            <person name="Ruckert C."/>
        </authorList>
    </citation>
    <scope>NUCLEOTIDE SEQUENCE</scope>
    <source>
        <strain evidence="2">VKM B-2222</strain>
    </source>
</reference>
<protein>
    <recommendedName>
        <fullName evidence="1">Transposase DDE domain-containing protein</fullName>
    </recommendedName>
</protein>
<evidence type="ECO:0000313" key="3">
    <source>
        <dbReference type="Proteomes" id="UP001143349"/>
    </source>
</evidence>
<organism evidence="2 3">
    <name type="scientific">Paracoccus kondratievae</name>
    <dbReference type="NCBI Taxonomy" id="135740"/>
    <lineage>
        <taxon>Bacteria</taxon>
        <taxon>Pseudomonadati</taxon>
        <taxon>Pseudomonadota</taxon>
        <taxon>Alphaproteobacteria</taxon>
        <taxon>Rhodobacterales</taxon>
        <taxon>Paracoccaceae</taxon>
        <taxon>Paracoccus</taxon>
    </lineage>
</organism>
<proteinExistence type="predicted"/>
<feature type="domain" description="Transposase DDE" evidence="1">
    <location>
        <begin position="31"/>
        <end position="115"/>
    </location>
</feature>
<comment type="caution">
    <text evidence="2">The sequence shown here is derived from an EMBL/GenBank/DDBJ whole genome shotgun (WGS) entry which is preliminary data.</text>
</comment>
<keyword evidence="3" id="KW-1185">Reference proteome</keyword>
<evidence type="ECO:0000259" key="1">
    <source>
        <dbReference type="Pfam" id="PF13586"/>
    </source>
</evidence>
<name>A0AAD3RSS4_9RHOB</name>
<dbReference type="PANTHER" id="PTHR30007">
    <property type="entry name" value="PHP DOMAIN PROTEIN"/>
    <property type="match status" value="1"/>
</dbReference>
<accession>A0AAD3RSS4</accession>